<evidence type="ECO:0000313" key="2">
    <source>
        <dbReference type="Proteomes" id="UP000663193"/>
    </source>
</evidence>
<sequence>MPYGSSDFKDLLNLLSEHKASFNNIVTSNIQHESALRGLKQQSNDIDTHYGWALASDNALIARMFEEKERSEAKMWMKRLFEEYEERKEMTAYL</sequence>
<gene>
    <name evidence="1" type="ORF">JI435_109240</name>
</gene>
<accession>A0A7U2I8E4</accession>
<proteinExistence type="predicted"/>
<dbReference type="VEuPathDB" id="FungiDB:JI435_109240"/>
<evidence type="ECO:0000313" key="1">
    <source>
        <dbReference type="EMBL" id="QRD05002.1"/>
    </source>
</evidence>
<dbReference type="EMBL" id="CP069040">
    <property type="protein sequence ID" value="QRD05002.1"/>
    <property type="molecule type" value="Genomic_DNA"/>
</dbReference>
<organism evidence="1 2">
    <name type="scientific">Phaeosphaeria nodorum (strain SN15 / ATCC MYA-4574 / FGSC 10173)</name>
    <name type="common">Glume blotch fungus</name>
    <name type="synonym">Parastagonospora nodorum</name>
    <dbReference type="NCBI Taxonomy" id="321614"/>
    <lineage>
        <taxon>Eukaryota</taxon>
        <taxon>Fungi</taxon>
        <taxon>Dikarya</taxon>
        <taxon>Ascomycota</taxon>
        <taxon>Pezizomycotina</taxon>
        <taxon>Dothideomycetes</taxon>
        <taxon>Pleosporomycetidae</taxon>
        <taxon>Pleosporales</taxon>
        <taxon>Pleosporineae</taxon>
        <taxon>Phaeosphaeriaceae</taxon>
        <taxon>Parastagonospora</taxon>
    </lineage>
</organism>
<protein>
    <submittedName>
        <fullName evidence="1">Uncharacterized protein</fullName>
    </submittedName>
</protein>
<keyword evidence="2" id="KW-1185">Reference proteome</keyword>
<name>A0A7U2I8E4_PHANO</name>
<reference evidence="2" key="1">
    <citation type="journal article" date="2021" name="BMC Genomics">
        <title>Chromosome-level genome assembly and manually-curated proteome of model necrotroph Parastagonospora nodorum Sn15 reveals a genome-wide trove of candidate effector homologs, and redundancy of virulence-related functions within an accessory chromosome.</title>
        <authorList>
            <person name="Bertazzoni S."/>
            <person name="Jones D.A.B."/>
            <person name="Phan H.T."/>
            <person name="Tan K.-C."/>
            <person name="Hane J.K."/>
        </authorList>
    </citation>
    <scope>NUCLEOTIDE SEQUENCE [LARGE SCALE GENOMIC DNA]</scope>
    <source>
        <strain evidence="2">SN15 / ATCC MYA-4574 / FGSC 10173)</strain>
    </source>
</reference>
<dbReference type="AlphaFoldDB" id="A0A7U2I8E4"/>
<dbReference type="Proteomes" id="UP000663193">
    <property type="component" value="Chromosome 18"/>
</dbReference>